<evidence type="ECO:0000256" key="2">
    <source>
        <dbReference type="ARBA" id="ARBA00010157"/>
    </source>
</evidence>
<feature type="transmembrane region" description="Helical" evidence="7">
    <location>
        <begin position="839"/>
        <end position="863"/>
    </location>
</feature>
<organism evidence="9 10">
    <name type="scientific">Mycolicibacterium cosmeticum</name>
    <dbReference type="NCBI Taxonomy" id="258533"/>
    <lineage>
        <taxon>Bacteria</taxon>
        <taxon>Bacillati</taxon>
        <taxon>Actinomycetota</taxon>
        <taxon>Actinomycetes</taxon>
        <taxon>Mycobacteriales</taxon>
        <taxon>Mycobacteriaceae</taxon>
        <taxon>Mycolicibacterium</taxon>
    </lineage>
</organism>
<dbReference type="AlphaFoldDB" id="W9AZ81"/>
<evidence type="ECO:0000259" key="8">
    <source>
        <dbReference type="PROSITE" id="PS50156"/>
    </source>
</evidence>
<feature type="transmembrane region" description="Helical" evidence="7">
    <location>
        <begin position="914"/>
        <end position="937"/>
    </location>
</feature>
<dbReference type="SUPFAM" id="SSF82866">
    <property type="entry name" value="Multidrug efflux transporter AcrB transmembrane domain"/>
    <property type="match status" value="2"/>
</dbReference>
<sequence>MSLSWPRRPRRDLTPTAERAEGARAGGIFERLAHLVVRRPWWVIAAWLILVAVLSVTVTPLMKLASDRNQELLPANSAVMAATRDMTEAFGEPGIQNIALVVLTNENGLTRADEDVYRNLVQRLHDDQRDVVMVQDFVSQPPLRDVMESKDHKAWFIPVGIVGELGSPESGAAYQRVVGIVKDTVAGSAVTMHMTGLTATVAEREEIGLRDLRVIETATVAMVLVILLVVYRNIVTMLVPLVTIGVSQAAATQVVAALAEMGLAISQQTLVFMSAMMIGAGVDYAVFLISRYHEYLRQGLDSDQSVARALVAIGKVIAASAATVAVTFLGMSFTSLKVFSTTGPALAVSIAVAFLASITLLPAILALTGRRGWVKPKRELTDKLWRRSGIHIVRRPVAHLVGSLVILIPLAACVTLLHTSYDARNALPPSAESNVGMAAIERHFPASLTAPQYVFVQSPHDLRTTKALADLEQMAQRVAQLPDISAVRGVTRPTGVPLEQATLSYQAGEIGNKLADATAKITASSDARAALTGGADKLADSLATVRTQLTKTTGVLDNLSKSLAGMRSALPNSDDLQKLIGRDSLLPDMAQFNDALWLNDTTLETMKADPNCELDEKCAGDRDRLQRMSDVLHKVLPTLDAATKALHSLGLTGPGASGGAPGGGMQNQIAALDQGAAALADGSRKIADGVRILDDQTKQLGEGLSRASAFLLSMKLNASDPGAAGFYVSPEILGNDRFKDLVKVFMSPDGHSARYLVESTLDPYDTKAMDQVKTILATARGAQANTSLADASISMSGMTPYYSELRDYYNHDLEFIVLMTVVVVFLILVLLLRAVVAPLYLVGTVILSCLSSLGIGVIVLQLIGGQFMSASTPGMAFIVLVAVGADYNMLLISRIRDESPHGIRSGVIRTVRSTGSVITSAGMIFAAPMFAMVFSSIGSMVQGGFIIGVGLLLDTLLVRTITVPALAVLVGRYNWWPSGAGWARRRRGSVDDAEPPLELQDAAT</sequence>
<keyword evidence="10" id="KW-1185">Reference proteome</keyword>
<dbReference type="Gene3D" id="1.20.1640.10">
    <property type="entry name" value="Multidrug efflux transporter AcrB transmembrane domain"/>
    <property type="match status" value="2"/>
</dbReference>
<feature type="transmembrane region" description="Helical" evidence="7">
    <location>
        <begin position="815"/>
        <end position="832"/>
    </location>
</feature>
<dbReference type="InterPro" id="IPR004869">
    <property type="entry name" value="MMPL_dom"/>
</dbReference>
<feature type="transmembrane region" description="Helical" evidence="7">
    <location>
        <begin position="41"/>
        <end position="62"/>
    </location>
</feature>
<feature type="transmembrane region" description="Helical" evidence="7">
    <location>
        <begin position="270"/>
        <end position="289"/>
    </location>
</feature>
<dbReference type="STRING" id="258533.BN977_03046"/>
<keyword evidence="4 7" id="KW-0812">Transmembrane</keyword>
<keyword evidence="3" id="KW-1003">Cell membrane</keyword>
<dbReference type="InterPro" id="IPR050545">
    <property type="entry name" value="Mycobact_MmpL"/>
</dbReference>
<evidence type="ECO:0000256" key="3">
    <source>
        <dbReference type="ARBA" id="ARBA00022475"/>
    </source>
</evidence>
<evidence type="ECO:0000313" key="9">
    <source>
        <dbReference type="EMBL" id="CDO08227.1"/>
    </source>
</evidence>
<gene>
    <name evidence="9" type="ORF">BN977_03046</name>
</gene>
<evidence type="ECO:0000313" key="10">
    <source>
        <dbReference type="Proteomes" id="UP000028870"/>
    </source>
</evidence>
<comment type="subcellular location">
    <subcellularLocation>
        <location evidence="1">Cell membrane</location>
        <topology evidence="1">Multi-pass membrane protein</topology>
    </subcellularLocation>
</comment>
<accession>W9AZ81</accession>
<dbReference type="PANTHER" id="PTHR33406:SF6">
    <property type="entry name" value="MEMBRANE PROTEIN YDGH-RELATED"/>
    <property type="match status" value="1"/>
</dbReference>
<comment type="similarity">
    <text evidence="2">Belongs to the resistance-nodulation-cell division (RND) (TC 2.A.6) family. MmpL subfamily.</text>
</comment>
<dbReference type="eggNOG" id="COG2409">
    <property type="taxonomic scope" value="Bacteria"/>
</dbReference>
<evidence type="ECO:0000256" key="6">
    <source>
        <dbReference type="ARBA" id="ARBA00023136"/>
    </source>
</evidence>
<dbReference type="PROSITE" id="PS50156">
    <property type="entry name" value="SSD"/>
    <property type="match status" value="1"/>
</dbReference>
<dbReference type="EMBL" id="CCBB010000001">
    <property type="protein sequence ID" value="CDO08227.1"/>
    <property type="molecule type" value="Genomic_DNA"/>
</dbReference>
<dbReference type="PANTHER" id="PTHR33406">
    <property type="entry name" value="MEMBRANE PROTEIN MJ1562-RELATED"/>
    <property type="match status" value="1"/>
</dbReference>
<feature type="transmembrane region" description="Helical" evidence="7">
    <location>
        <begin position="943"/>
        <end position="970"/>
    </location>
</feature>
<evidence type="ECO:0000256" key="1">
    <source>
        <dbReference type="ARBA" id="ARBA00004651"/>
    </source>
</evidence>
<evidence type="ECO:0000256" key="7">
    <source>
        <dbReference type="SAM" id="Phobius"/>
    </source>
</evidence>
<reference evidence="9" key="2">
    <citation type="submission" date="2014-03" db="EMBL/GenBank/DDBJ databases">
        <authorList>
            <person name="Urmite Genomes"/>
        </authorList>
    </citation>
    <scope>NUCLEOTIDE SEQUENCE</scope>
    <source>
        <strain evidence="9">DSM 44829</strain>
    </source>
</reference>
<feature type="transmembrane region" description="Helical" evidence="7">
    <location>
        <begin position="310"/>
        <end position="333"/>
    </location>
</feature>
<feature type="transmembrane region" description="Helical" evidence="7">
    <location>
        <begin position="397"/>
        <end position="417"/>
    </location>
</feature>
<dbReference type="Pfam" id="PF03176">
    <property type="entry name" value="MMPL"/>
    <property type="match status" value="2"/>
</dbReference>
<proteinExistence type="inferred from homology"/>
<protein>
    <submittedName>
        <fullName evidence="9">X-X-X-Leu-X-X-Gly heptad repeat-containing protein</fullName>
    </submittedName>
</protein>
<dbReference type="GO" id="GO:0005886">
    <property type="term" value="C:plasma membrane"/>
    <property type="evidence" value="ECO:0007669"/>
    <property type="project" value="UniProtKB-SubCell"/>
</dbReference>
<evidence type="ECO:0000256" key="4">
    <source>
        <dbReference type="ARBA" id="ARBA00022692"/>
    </source>
</evidence>
<reference evidence="9" key="1">
    <citation type="submission" date="2014-03" db="EMBL/GenBank/DDBJ databases">
        <title>Draft Genome Sequence of Mycobacterium cosmeticum DSM 44829.</title>
        <authorList>
            <person name="Croce O."/>
            <person name="Robert C."/>
            <person name="Raoult D."/>
            <person name="Drancourt M."/>
        </authorList>
    </citation>
    <scope>NUCLEOTIDE SEQUENCE [LARGE SCALE GENOMIC DNA]</scope>
    <source>
        <strain evidence="9">DSM 44829</strain>
    </source>
</reference>
<keyword evidence="6 7" id="KW-0472">Membrane</keyword>
<evidence type="ECO:0000256" key="5">
    <source>
        <dbReference type="ARBA" id="ARBA00022989"/>
    </source>
</evidence>
<feature type="transmembrane region" description="Helical" evidence="7">
    <location>
        <begin position="345"/>
        <end position="368"/>
    </location>
</feature>
<feature type="transmembrane region" description="Helical" evidence="7">
    <location>
        <begin position="875"/>
        <end position="893"/>
    </location>
</feature>
<comment type="caution">
    <text evidence="9">The sequence shown here is derived from an EMBL/GenBank/DDBJ whole genome shotgun (WGS) entry which is preliminary data.</text>
</comment>
<feature type="transmembrane region" description="Helical" evidence="7">
    <location>
        <begin position="214"/>
        <end position="231"/>
    </location>
</feature>
<dbReference type="Proteomes" id="UP000028870">
    <property type="component" value="Unassembled WGS sequence"/>
</dbReference>
<keyword evidence="5 7" id="KW-1133">Transmembrane helix</keyword>
<name>W9AZ81_MYCCO</name>
<feature type="domain" description="SSD" evidence="8">
    <location>
        <begin position="276"/>
        <end position="367"/>
    </location>
</feature>
<dbReference type="InterPro" id="IPR000731">
    <property type="entry name" value="SSD"/>
</dbReference>